<evidence type="ECO:0000313" key="2">
    <source>
        <dbReference type="EMBL" id="MFD1384486.1"/>
    </source>
</evidence>
<keyword evidence="3" id="KW-1185">Reference proteome</keyword>
<organism evidence="2 3">
    <name type="scientific">Rhodanobacter aciditrophus</name>
    <dbReference type="NCBI Taxonomy" id="1623218"/>
    <lineage>
        <taxon>Bacteria</taxon>
        <taxon>Pseudomonadati</taxon>
        <taxon>Pseudomonadota</taxon>
        <taxon>Gammaproteobacteria</taxon>
        <taxon>Lysobacterales</taxon>
        <taxon>Rhodanobacteraceae</taxon>
        <taxon>Rhodanobacter</taxon>
    </lineage>
</organism>
<evidence type="ECO:0000259" key="1">
    <source>
        <dbReference type="Pfam" id="PF16220"/>
    </source>
</evidence>
<evidence type="ECO:0000313" key="3">
    <source>
        <dbReference type="Proteomes" id="UP001597059"/>
    </source>
</evidence>
<name>A0ABW4B3K5_9GAMM</name>
<proteinExistence type="predicted"/>
<dbReference type="RefSeq" id="WP_377368739.1">
    <property type="nucleotide sequence ID" value="NZ_JBHTMN010000014.1"/>
</dbReference>
<dbReference type="InterPro" id="IPR032623">
    <property type="entry name" value="FecR_N"/>
</dbReference>
<dbReference type="Pfam" id="PF16220">
    <property type="entry name" value="DUF4880"/>
    <property type="match status" value="1"/>
</dbReference>
<dbReference type="Proteomes" id="UP001597059">
    <property type="component" value="Unassembled WGS sequence"/>
</dbReference>
<dbReference type="InterPro" id="IPR012373">
    <property type="entry name" value="Ferrdict_sens_TM"/>
</dbReference>
<comment type="caution">
    <text evidence="2">The sequence shown here is derived from an EMBL/GenBank/DDBJ whole genome shotgun (WGS) entry which is preliminary data.</text>
</comment>
<dbReference type="EMBL" id="JBHTMN010000014">
    <property type="protein sequence ID" value="MFD1384486.1"/>
    <property type="molecule type" value="Genomic_DNA"/>
</dbReference>
<gene>
    <name evidence="2" type="ORF">ACFQ45_13995</name>
</gene>
<protein>
    <submittedName>
        <fullName evidence="2">DUF4880 domain-containing protein</fullName>
    </submittedName>
</protein>
<accession>A0ABW4B3K5</accession>
<sequence length="322" mass="36072">MTDSSYQISPDHALRQAAEWAVELGDNPSSGTLYQWQSWLNQHQQHQQAWLKIQQVQARFQTVENSQTAKGVLANTPERQIKRREFIRRLAAFGSLSMGAGWVTNQTQVGNWVANLSADAHTNIGQRRQIKTFAGDLWLNTVSAINLNDRPNQLIYELLDGELALNSMGNQAVIQRMRIDDANIISKQARYAARRFSSGHYQISVFEGQAIALVNQQRIHIPARQSLIIKDHTKATMTPVAPHAISWTKGRLEALDLPLATLVGELNRYTIGHIHVDETLKSLRVMGSFPLDDLDSSTQLLAQIGPIKVTQPLPYLTLIQSA</sequence>
<dbReference type="PANTHER" id="PTHR30273:SF2">
    <property type="entry name" value="PROTEIN FECR"/>
    <property type="match status" value="1"/>
</dbReference>
<feature type="domain" description="FecR N-terminal" evidence="1">
    <location>
        <begin position="15"/>
        <end position="56"/>
    </location>
</feature>
<reference evidence="3" key="1">
    <citation type="journal article" date="2019" name="Int. J. Syst. Evol. Microbiol.">
        <title>The Global Catalogue of Microorganisms (GCM) 10K type strain sequencing project: providing services to taxonomists for standard genome sequencing and annotation.</title>
        <authorList>
            <consortium name="The Broad Institute Genomics Platform"/>
            <consortium name="The Broad Institute Genome Sequencing Center for Infectious Disease"/>
            <person name="Wu L."/>
            <person name="Ma J."/>
        </authorList>
    </citation>
    <scope>NUCLEOTIDE SEQUENCE [LARGE SCALE GENOMIC DNA]</scope>
    <source>
        <strain evidence="3">JCM 30774</strain>
    </source>
</reference>
<dbReference type="PANTHER" id="PTHR30273">
    <property type="entry name" value="PERIPLASMIC SIGNAL SENSOR AND SIGMA FACTOR ACTIVATOR FECR-RELATED"/>
    <property type="match status" value="1"/>
</dbReference>
<dbReference type="PIRSF" id="PIRSF018266">
    <property type="entry name" value="FecR"/>
    <property type="match status" value="1"/>
</dbReference>